<proteinExistence type="predicted"/>
<dbReference type="Pfam" id="PF04488">
    <property type="entry name" value="Gly_transf_sug"/>
    <property type="match status" value="1"/>
</dbReference>
<gene>
    <name evidence="3" type="ORF">QN277_010562</name>
</gene>
<evidence type="ECO:0000256" key="1">
    <source>
        <dbReference type="SAM" id="Phobius"/>
    </source>
</evidence>
<dbReference type="InterPro" id="IPR007652">
    <property type="entry name" value="A1-4-GlycosylTfrase_dom"/>
</dbReference>
<reference evidence="3" key="1">
    <citation type="submission" date="2023-10" db="EMBL/GenBank/DDBJ databases">
        <title>Chromosome-level genome of the transformable northern wattle, Acacia crassicarpa.</title>
        <authorList>
            <person name="Massaro I."/>
            <person name="Sinha N.R."/>
            <person name="Poethig S."/>
            <person name="Leichty A.R."/>
        </authorList>
    </citation>
    <scope>NUCLEOTIDE SEQUENCE</scope>
    <source>
        <strain evidence="3">Acra3RX</strain>
        <tissue evidence="3">Leaf</tissue>
    </source>
</reference>
<feature type="transmembrane region" description="Helical" evidence="1">
    <location>
        <begin position="12"/>
        <end position="29"/>
    </location>
</feature>
<organism evidence="3 4">
    <name type="scientific">Acacia crassicarpa</name>
    <name type="common">northern wattle</name>
    <dbReference type="NCBI Taxonomy" id="499986"/>
    <lineage>
        <taxon>Eukaryota</taxon>
        <taxon>Viridiplantae</taxon>
        <taxon>Streptophyta</taxon>
        <taxon>Embryophyta</taxon>
        <taxon>Tracheophyta</taxon>
        <taxon>Spermatophyta</taxon>
        <taxon>Magnoliopsida</taxon>
        <taxon>eudicotyledons</taxon>
        <taxon>Gunneridae</taxon>
        <taxon>Pentapetalae</taxon>
        <taxon>rosids</taxon>
        <taxon>fabids</taxon>
        <taxon>Fabales</taxon>
        <taxon>Fabaceae</taxon>
        <taxon>Caesalpinioideae</taxon>
        <taxon>mimosoid clade</taxon>
        <taxon>Acacieae</taxon>
        <taxon>Acacia</taxon>
    </lineage>
</organism>
<evidence type="ECO:0000259" key="2">
    <source>
        <dbReference type="Pfam" id="PF04572"/>
    </source>
</evidence>
<dbReference type="PANTHER" id="PTHR46781:SF2">
    <property type="entry name" value="ALPHA 1,4-GLYCOSYLTRANSFERASE FAMILY PROTEIN"/>
    <property type="match status" value="1"/>
</dbReference>
<keyword evidence="1" id="KW-0472">Membrane</keyword>
<evidence type="ECO:0000313" key="3">
    <source>
        <dbReference type="EMBL" id="KAK4253232.1"/>
    </source>
</evidence>
<dbReference type="InterPro" id="IPR029044">
    <property type="entry name" value="Nucleotide-diphossugar_trans"/>
</dbReference>
<accession>A0AAE1INU5</accession>
<dbReference type="InterPro" id="IPR044789">
    <property type="entry name" value="Put_A1-4-GlycosylTfrase_plant"/>
</dbReference>
<keyword evidence="1" id="KW-1133">Transmembrane helix</keyword>
<keyword evidence="4" id="KW-1185">Reference proteome</keyword>
<dbReference type="Proteomes" id="UP001293593">
    <property type="component" value="Unassembled WGS sequence"/>
</dbReference>
<name>A0AAE1INU5_9FABA</name>
<protein>
    <recommendedName>
        <fullName evidence="2">Alpha 1,4-glycosyltransferase domain-containing protein</fullName>
    </recommendedName>
</protein>
<sequence length="406" mass="47266">MFDHKIPIRAKLCIMFFFITFSAIIFLLFEHLTIHHCSLNSKAPEKFQLQLQKPRIQKEIQSTLSHIPVEEVDRGNQKPLVPPLNVTEKERIAWFQKRFHDFKIFESTNLSRQFHARVLRFFSHGCEAQFFMTWISPVTLFRNRELLSLESLFKAHPQGCLVILSRTLDSKMGYHILKPLIDRGFKVEAFTPNLPFLFQSTPAKSWLRDLIQGKKDPGEIPLPQNLSNLIRLLVLYKYGGIYLDTDFVILKPFKGLRNCIGAQSTDSVSKHWTRLNNAVLVFDKNHPILLRFIQEFAMNFNGNRWGYNGPYLVSRVVEKMKEEDGLNLTVLPPMAFYPVDWTRIGAWFEKPKNRHESRWVKAKLSQLRGQSCGVHLWNKWSGKLAVQQGSVMAKLMSQHCLLCNNL</sequence>
<feature type="domain" description="Alpha 1,4-glycosyltransferase" evidence="2">
    <location>
        <begin position="282"/>
        <end position="404"/>
    </location>
</feature>
<dbReference type="Pfam" id="PF04572">
    <property type="entry name" value="Gb3_synth"/>
    <property type="match status" value="1"/>
</dbReference>
<dbReference type="Gene3D" id="3.90.550.20">
    <property type="match status" value="1"/>
</dbReference>
<dbReference type="SUPFAM" id="SSF53448">
    <property type="entry name" value="Nucleotide-diphospho-sugar transferases"/>
    <property type="match status" value="1"/>
</dbReference>
<keyword evidence="1" id="KW-0812">Transmembrane</keyword>
<evidence type="ECO:0000313" key="4">
    <source>
        <dbReference type="Proteomes" id="UP001293593"/>
    </source>
</evidence>
<dbReference type="EMBL" id="JAWXYG010000016">
    <property type="protein sequence ID" value="KAK4253232.1"/>
    <property type="molecule type" value="Genomic_DNA"/>
</dbReference>
<comment type="caution">
    <text evidence="3">The sequence shown here is derived from an EMBL/GenBank/DDBJ whole genome shotgun (WGS) entry which is preliminary data.</text>
</comment>
<dbReference type="PANTHER" id="PTHR46781">
    <property type="entry name" value="ALPHA 1,4-GLYCOSYLTRANSFERASE FAMILY PROTEIN"/>
    <property type="match status" value="1"/>
</dbReference>
<dbReference type="AlphaFoldDB" id="A0AAE1INU5"/>
<dbReference type="InterPro" id="IPR007577">
    <property type="entry name" value="GlycoTrfase_DXD_sugar-bd_CS"/>
</dbReference>